<dbReference type="InterPro" id="IPR023845">
    <property type="entry name" value="DUF3817_TM"/>
</dbReference>
<dbReference type="Pfam" id="PF12823">
    <property type="entry name" value="DUF3817"/>
    <property type="match status" value="1"/>
</dbReference>
<gene>
    <name evidence="8" type="ORF">BG844_25595</name>
</gene>
<dbReference type="PANTHER" id="PTHR40077">
    <property type="entry name" value="MEMBRANE PROTEIN-RELATED"/>
    <property type="match status" value="1"/>
</dbReference>
<keyword evidence="2" id="KW-1003">Cell membrane</keyword>
<keyword evidence="5 6" id="KW-0472">Membrane</keyword>
<organism evidence="8 9">
    <name type="scientific">Couchioplanes caeruleus subsp. caeruleus</name>
    <dbReference type="NCBI Taxonomy" id="56427"/>
    <lineage>
        <taxon>Bacteria</taxon>
        <taxon>Bacillati</taxon>
        <taxon>Actinomycetota</taxon>
        <taxon>Actinomycetes</taxon>
        <taxon>Micromonosporales</taxon>
        <taxon>Micromonosporaceae</taxon>
        <taxon>Couchioplanes</taxon>
    </lineage>
</organism>
<dbReference type="RefSeq" id="WP_071807932.1">
    <property type="nucleotide sequence ID" value="NZ_MEIA01000304.1"/>
</dbReference>
<comment type="caution">
    <text evidence="8">The sequence shown here is derived from an EMBL/GenBank/DDBJ whole genome shotgun (WGS) entry which is preliminary data.</text>
</comment>
<proteinExistence type="predicted"/>
<dbReference type="GO" id="GO:0005886">
    <property type="term" value="C:plasma membrane"/>
    <property type="evidence" value="ECO:0007669"/>
    <property type="project" value="UniProtKB-SubCell"/>
</dbReference>
<evidence type="ECO:0000256" key="6">
    <source>
        <dbReference type="SAM" id="Phobius"/>
    </source>
</evidence>
<evidence type="ECO:0000256" key="4">
    <source>
        <dbReference type="ARBA" id="ARBA00022989"/>
    </source>
</evidence>
<sequence>MRRIPALFATVAIAEAVSWALLLTGMFFKYVVVHDDIGVKIAGPVHGALFVAYLGVTVVQARAGGWRWWVTLLALASSVPPFATVVFERWARAKGLVRTTAADPVTGTLQKVTQHRH</sequence>
<dbReference type="AlphaFoldDB" id="A0A1K0GKP1"/>
<evidence type="ECO:0000256" key="2">
    <source>
        <dbReference type="ARBA" id="ARBA00022475"/>
    </source>
</evidence>
<keyword evidence="4 6" id="KW-1133">Transmembrane helix</keyword>
<protein>
    <submittedName>
        <fullName evidence="8">Export protein</fullName>
    </submittedName>
</protein>
<reference evidence="8 9" key="1">
    <citation type="submission" date="2016-09" db="EMBL/GenBank/DDBJ databases">
        <title>Couchioplanes caeruleus draft genome sequence.</title>
        <authorList>
            <person name="Sheehan J."/>
            <person name="Caffrey P."/>
        </authorList>
    </citation>
    <scope>NUCLEOTIDE SEQUENCE [LARGE SCALE GENOMIC DNA]</scope>
    <source>
        <strain evidence="8 9">DSM 43634</strain>
    </source>
</reference>
<accession>A0A1K0GKP1</accession>
<evidence type="ECO:0000256" key="1">
    <source>
        <dbReference type="ARBA" id="ARBA00004651"/>
    </source>
</evidence>
<evidence type="ECO:0000313" key="8">
    <source>
        <dbReference type="EMBL" id="OJF11564.1"/>
    </source>
</evidence>
<name>A0A1K0GKP1_9ACTN</name>
<evidence type="ECO:0000313" key="9">
    <source>
        <dbReference type="Proteomes" id="UP000182486"/>
    </source>
</evidence>
<feature type="transmembrane region" description="Helical" evidence="6">
    <location>
        <begin position="6"/>
        <end position="28"/>
    </location>
</feature>
<feature type="transmembrane region" description="Helical" evidence="6">
    <location>
        <begin position="68"/>
        <end position="87"/>
    </location>
</feature>
<dbReference type="NCBIfam" id="TIGR03954">
    <property type="entry name" value="integ_memb_HG"/>
    <property type="match status" value="1"/>
</dbReference>
<evidence type="ECO:0000259" key="7">
    <source>
        <dbReference type="Pfam" id="PF12823"/>
    </source>
</evidence>
<dbReference type="Proteomes" id="UP000182486">
    <property type="component" value="Unassembled WGS sequence"/>
</dbReference>
<comment type="subcellular location">
    <subcellularLocation>
        <location evidence="1">Cell membrane</location>
        <topology evidence="1">Multi-pass membrane protein</topology>
    </subcellularLocation>
</comment>
<dbReference type="PANTHER" id="PTHR40077:SF1">
    <property type="entry name" value="MEMBRANE PROTEIN"/>
    <property type="match status" value="1"/>
</dbReference>
<feature type="domain" description="DUF3817" evidence="7">
    <location>
        <begin position="7"/>
        <end position="92"/>
    </location>
</feature>
<feature type="transmembrane region" description="Helical" evidence="6">
    <location>
        <begin position="37"/>
        <end position="56"/>
    </location>
</feature>
<dbReference type="EMBL" id="MEIA01000304">
    <property type="protein sequence ID" value="OJF11564.1"/>
    <property type="molecule type" value="Genomic_DNA"/>
</dbReference>
<evidence type="ECO:0000256" key="3">
    <source>
        <dbReference type="ARBA" id="ARBA00022692"/>
    </source>
</evidence>
<keyword evidence="9" id="KW-1185">Reference proteome</keyword>
<evidence type="ECO:0000256" key="5">
    <source>
        <dbReference type="ARBA" id="ARBA00023136"/>
    </source>
</evidence>
<keyword evidence="3 6" id="KW-0812">Transmembrane</keyword>